<organism evidence="3">
    <name type="scientific">Strongyloides stercoralis</name>
    <name type="common">Threadworm</name>
    <dbReference type="NCBI Taxonomy" id="6248"/>
    <lineage>
        <taxon>Eukaryota</taxon>
        <taxon>Metazoa</taxon>
        <taxon>Ecdysozoa</taxon>
        <taxon>Nematoda</taxon>
        <taxon>Chromadorea</taxon>
        <taxon>Rhabditida</taxon>
        <taxon>Tylenchina</taxon>
        <taxon>Panagrolaimomorpha</taxon>
        <taxon>Strongyloidoidea</taxon>
        <taxon>Strongyloididae</taxon>
        <taxon>Strongyloides</taxon>
    </lineage>
</organism>
<dbReference type="WBParaSite" id="SSTP_0000805100.1">
    <property type="protein sequence ID" value="SSTP_0000805100.1"/>
    <property type="gene ID" value="SSTP_0000805100"/>
</dbReference>
<feature type="region of interest" description="Disordered" evidence="1">
    <location>
        <begin position="205"/>
        <end position="305"/>
    </location>
</feature>
<evidence type="ECO:0000256" key="1">
    <source>
        <dbReference type="SAM" id="MobiDB-lite"/>
    </source>
</evidence>
<feature type="compositionally biased region" description="Basic and acidic residues" evidence="1">
    <location>
        <begin position="262"/>
        <end position="275"/>
    </location>
</feature>
<accession>A0A0K0EEY7</accession>
<evidence type="ECO:0000313" key="3">
    <source>
        <dbReference type="WBParaSite" id="SSTP_0000805100.1"/>
    </source>
</evidence>
<reference evidence="3" key="1">
    <citation type="submission" date="2015-08" db="UniProtKB">
        <authorList>
            <consortium name="WormBaseParasite"/>
        </authorList>
    </citation>
    <scope>IDENTIFICATION</scope>
</reference>
<feature type="compositionally biased region" description="Basic and acidic residues" evidence="1">
    <location>
        <begin position="205"/>
        <end position="222"/>
    </location>
</feature>
<dbReference type="AlphaFoldDB" id="A0A0K0EEY7"/>
<name>A0A0K0EEY7_STRER</name>
<protein>
    <submittedName>
        <fullName evidence="3 4">Uncharacterized protein</fullName>
    </submittedName>
</protein>
<evidence type="ECO:0000313" key="2">
    <source>
        <dbReference type="Proteomes" id="UP000035681"/>
    </source>
</evidence>
<feature type="compositionally biased region" description="Basic residues" evidence="1">
    <location>
        <begin position="276"/>
        <end position="300"/>
    </location>
</feature>
<keyword evidence="2" id="KW-1185">Reference proteome</keyword>
<evidence type="ECO:0000313" key="4">
    <source>
        <dbReference type="WBParaSite" id="TCONS_00007128.p1"/>
    </source>
</evidence>
<sequence>MYYTFNIISLILILLVIENVNGFLWDFFFPLPQSYFYSHDSLEKSNFKSYKKKCDRKIRHKPFRRRHFKNSQSDESNSVQYIIVHHKPKTIDDSYYEDDDNDSRGSSHHLNALVQKRHKDDYLHKRHRKCKGKSSVHKLLTLLFGSLQKTKHSVQLEKSGNDKDMYIHLHSLENKPKRKKWPKIRRRPEIIFFEDLFPYLKGENGRSERKKEKSIKKRDSSSRKVYWVNNNQGGPNKRGKGKSLIVTIKNDLKKTKGSRSSKWQESDSSSHERNNRNQKSKRTKKNQKTKKFKKESRSKKSVGSYSRFLEDDSASYY</sequence>
<proteinExistence type="predicted"/>
<dbReference type="WBParaSite" id="TCONS_00007128.p1">
    <property type="protein sequence ID" value="TCONS_00007128.p1"/>
    <property type="gene ID" value="XLOC_005190"/>
</dbReference>
<dbReference type="Proteomes" id="UP000035681">
    <property type="component" value="Unplaced"/>
</dbReference>